<accession>F4RDR1</accession>
<evidence type="ECO:0000313" key="1">
    <source>
        <dbReference type="EMBL" id="EGG09563.1"/>
    </source>
</evidence>
<dbReference type="VEuPathDB" id="FungiDB:MELLADRAFT_95918"/>
<dbReference type="Proteomes" id="UP000001072">
    <property type="component" value="Unassembled WGS sequence"/>
</dbReference>
<keyword evidence="2" id="KW-1185">Reference proteome</keyword>
<gene>
    <name evidence="1" type="ORF">MELLADRAFT_95918</name>
</gene>
<dbReference type="EMBL" id="GL883097">
    <property type="protein sequence ID" value="EGG09563.1"/>
    <property type="molecule type" value="Genomic_DNA"/>
</dbReference>
<dbReference type="RefSeq" id="XP_007407290.1">
    <property type="nucleotide sequence ID" value="XM_007407228.1"/>
</dbReference>
<reference evidence="2" key="1">
    <citation type="journal article" date="2011" name="Proc. Natl. Acad. Sci. U.S.A.">
        <title>Obligate biotrophy features unraveled by the genomic analysis of rust fungi.</title>
        <authorList>
            <person name="Duplessis S."/>
            <person name="Cuomo C.A."/>
            <person name="Lin Y.-C."/>
            <person name="Aerts A."/>
            <person name="Tisserant E."/>
            <person name="Veneault-Fourrey C."/>
            <person name="Joly D.L."/>
            <person name="Hacquard S."/>
            <person name="Amselem J."/>
            <person name="Cantarel B.L."/>
            <person name="Chiu R."/>
            <person name="Coutinho P.M."/>
            <person name="Feau N."/>
            <person name="Field M."/>
            <person name="Frey P."/>
            <person name="Gelhaye E."/>
            <person name="Goldberg J."/>
            <person name="Grabherr M.G."/>
            <person name="Kodira C.D."/>
            <person name="Kohler A."/>
            <person name="Kuees U."/>
            <person name="Lindquist E.A."/>
            <person name="Lucas S.M."/>
            <person name="Mago R."/>
            <person name="Mauceli E."/>
            <person name="Morin E."/>
            <person name="Murat C."/>
            <person name="Pangilinan J.L."/>
            <person name="Park R."/>
            <person name="Pearson M."/>
            <person name="Quesneville H."/>
            <person name="Rouhier N."/>
            <person name="Sakthikumar S."/>
            <person name="Salamov A.A."/>
            <person name="Schmutz J."/>
            <person name="Selles B."/>
            <person name="Shapiro H."/>
            <person name="Tanguay P."/>
            <person name="Tuskan G.A."/>
            <person name="Henrissat B."/>
            <person name="Van de Peer Y."/>
            <person name="Rouze P."/>
            <person name="Ellis J.G."/>
            <person name="Dodds P.N."/>
            <person name="Schein J.E."/>
            <person name="Zhong S."/>
            <person name="Hamelin R.C."/>
            <person name="Grigoriev I.V."/>
            <person name="Szabo L.J."/>
            <person name="Martin F."/>
        </authorList>
    </citation>
    <scope>NUCLEOTIDE SEQUENCE [LARGE SCALE GENOMIC DNA]</scope>
    <source>
        <strain evidence="2">98AG31 / pathotype 3-4-7</strain>
    </source>
</reference>
<proteinExistence type="predicted"/>
<dbReference type="InParanoid" id="F4RDR1"/>
<dbReference type="eggNOG" id="ENOG502SWXU">
    <property type="taxonomic scope" value="Eukaryota"/>
</dbReference>
<name>F4RDR1_MELLP</name>
<dbReference type="HOGENOM" id="CLU_559060_0_0_1"/>
<dbReference type="AlphaFoldDB" id="F4RDR1"/>
<protein>
    <submittedName>
        <fullName evidence="1">Uncharacterized protein</fullName>
    </submittedName>
</protein>
<organism evidence="2">
    <name type="scientific">Melampsora larici-populina (strain 98AG31 / pathotype 3-4-7)</name>
    <name type="common">Poplar leaf rust fungus</name>
    <dbReference type="NCBI Taxonomy" id="747676"/>
    <lineage>
        <taxon>Eukaryota</taxon>
        <taxon>Fungi</taxon>
        <taxon>Dikarya</taxon>
        <taxon>Basidiomycota</taxon>
        <taxon>Pucciniomycotina</taxon>
        <taxon>Pucciniomycetes</taxon>
        <taxon>Pucciniales</taxon>
        <taxon>Melampsoraceae</taxon>
        <taxon>Melampsora</taxon>
    </lineage>
</organism>
<sequence>MAYYVLVAGIDPGWPKFSLDQCQHLVNEAAVIEGLSSDDGWSRALSIWDPTLEGWCTLSIDVLSRFPSAPRQILVRRAQLKDEDCHRFYHFLKSTYDTDTATSFATVGTTGPPMAAAGPLALKGTLASSPISGLVKDDDEIIVVGEVGPSSTAEQLPAKTTPNHMNDEAVQSHLLEWLQLLKTVPRLRAWDRMFAARFKRGDRTVYRHAKWLDALGEDRLREWEQLQISHSKPVTIGALRQSFHKEYLAASKQPQPDPTVKKRKLGEQRSKWIIKLSLCNIRLCHCDTINRKSGLVQVQSSSKKMIFTGKYTLECQRFREGNYDHKSLYPWGLTTSRTNGAMKQARGATLSNLYQHPFFTSHSHALKYQSTSLCQLRFSPHHPSSYFSFIHVVERNHFFQLLWIQLKKSPPHQRPHSPLPHRPRLTHLSKTQTNKAPPLPNRLVNPQPSPCTMFADLTPQAFLRLAVPTIRTSLVNGVFPSWYHPTLP</sequence>
<evidence type="ECO:0000313" key="2">
    <source>
        <dbReference type="Proteomes" id="UP000001072"/>
    </source>
</evidence>
<dbReference type="KEGG" id="mlr:MELLADRAFT_95918"/>
<dbReference type="GeneID" id="18937401"/>